<dbReference type="EMBL" id="LAZR01001772">
    <property type="protein sequence ID" value="KKN39290.1"/>
    <property type="molecule type" value="Genomic_DNA"/>
</dbReference>
<name>A0A0F9Q5Q3_9ZZZZ</name>
<accession>A0A0F9Q5Q3</accession>
<reference evidence="2" key="1">
    <citation type="journal article" date="2015" name="Nature">
        <title>Complex archaea that bridge the gap between prokaryotes and eukaryotes.</title>
        <authorList>
            <person name="Spang A."/>
            <person name="Saw J.H."/>
            <person name="Jorgensen S.L."/>
            <person name="Zaremba-Niedzwiedzka K."/>
            <person name="Martijn J."/>
            <person name="Lind A.E."/>
            <person name="van Eijk R."/>
            <person name="Schleper C."/>
            <person name="Guy L."/>
            <person name="Ettema T.J."/>
        </authorList>
    </citation>
    <scope>NUCLEOTIDE SEQUENCE</scope>
</reference>
<evidence type="ECO:0000313" key="2">
    <source>
        <dbReference type="EMBL" id="KKN39290.1"/>
    </source>
</evidence>
<keyword evidence="1" id="KW-0812">Transmembrane</keyword>
<sequence>MSDKVEMLIILGLVSVCMALFFIGGSERVANEHVKGYYAPVEQALISKAFRVYQAAYQRINTLIIQAPILMALGLHLARRYRKAKRKMDKNKLRTAVYTRNERLIMAASGAGTAGLAVTLAATVNKYVATTEASVNGYVIVYFLTGAILLLGLYWLILGIRPRTQYLFKILEDMVN</sequence>
<feature type="transmembrane region" description="Helical" evidence="1">
    <location>
        <begin position="60"/>
        <end position="78"/>
    </location>
</feature>
<keyword evidence="1" id="KW-1133">Transmembrane helix</keyword>
<gene>
    <name evidence="2" type="ORF">LCGC14_0744830</name>
</gene>
<keyword evidence="1" id="KW-0472">Membrane</keyword>
<proteinExistence type="predicted"/>
<evidence type="ECO:0000256" key="1">
    <source>
        <dbReference type="SAM" id="Phobius"/>
    </source>
</evidence>
<feature type="transmembrane region" description="Helical" evidence="1">
    <location>
        <begin position="135"/>
        <end position="157"/>
    </location>
</feature>
<organism evidence="2">
    <name type="scientific">marine sediment metagenome</name>
    <dbReference type="NCBI Taxonomy" id="412755"/>
    <lineage>
        <taxon>unclassified sequences</taxon>
        <taxon>metagenomes</taxon>
        <taxon>ecological metagenomes</taxon>
    </lineage>
</organism>
<feature type="transmembrane region" description="Helical" evidence="1">
    <location>
        <begin position="104"/>
        <end position="123"/>
    </location>
</feature>
<protein>
    <submittedName>
        <fullName evidence="2">Uncharacterized protein</fullName>
    </submittedName>
</protein>
<feature type="transmembrane region" description="Helical" evidence="1">
    <location>
        <begin position="7"/>
        <end position="25"/>
    </location>
</feature>
<dbReference type="AlphaFoldDB" id="A0A0F9Q5Q3"/>
<comment type="caution">
    <text evidence="2">The sequence shown here is derived from an EMBL/GenBank/DDBJ whole genome shotgun (WGS) entry which is preliminary data.</text>
</comment>